<dbReference type="EMBL" id="CAEZYM010000004">
    <property type="protein sequence ID" value="CAB4721987.1"/>
    <property type="molecule type" value="Genomic_DNA"/>
</dbReference>
<protein>
    <submittedName>
        <fullName evidence="3">Unannotated protein</fullName>
    </submittedName>
</protein>
<dbReference type="EMBL" id="CAFBNH010000003">
    <property type="protein sequence ID" value="CAB4941958.1"/>
    <property type="molecule type" value="Genomic_DNA"/>
</dbReference>
<evidence type="ECO:0000313" key="9">
    <source>
        <dbReference type="EMBL" id="CAB4986290.1"/>
    </source>
</evidence>
<dbReference type="InterPro" id="IPR013783">
    <property type="entry name" value="Ig-like_fold"/>
</dbReference>
<evidence type="ECO:0000313" key="10">
    <source>
        <dbReference type="EMBL" id="CAB5070227.1"/>
    </source>
</evidence>
<name>A0A6J5ZI34_9ZZZZ</name>
<dbReference type="Pfam" id="PF09479">
    <property type="entry name" value="Flg_new"/>
    <property type="match status" value="1"/>
</dbReference>
<dbReference type="Gene3D" id="2.60.40.4270">
    <property type="entry name" value="Listeria-Bacteroides repeat domain"/>
    <property type="match status" value="1"/>
</dbReference>
<evidence type="ECO:0000313" key="5">
    <source>
        <dbReference type="EMBL" id="CAB4721987.1"/>
    </source>
</evidence>
<comment type="subcellular location">
    <subcellularLocation>
        <location evidence="1">Cell envelope</location>
    </subcellularLocation>
</comment>
<evidence type="ECO:0000256" key="1">
    <source>
        <dbReference type="ARBA" id="ARBA00004196"/>
    </source>
</evidence>
<dbReference type="SUPFAM" id="SSF81296">
    <property type="entry name" value="E set domains"/>
    <property type="match status" value="1"/>
</dbReference>
<dbReference type="InterPro" id="IPR042229">
    <property type="entry name" value="Listeria/Bacterioides_rpt_sf"/>
</dbReference>
<evidence type="ECO:0000259" key="2">
    <source>
        <dbReference type="SMART" id="SM00429"/>
    </source>
</evidence>
<evidence type="ECO:0000313" key="4">
    <source>
        <dbReference type="EMBL" id="CAB4684361.1"/>
    </source>
</evidence>
<dbReference type="Pfam" id="PF13753">
    <property type="entry name" value="SWM_repeat"/>
    <property type="match status" value="1"/>
</dbReference>
<dbReference type="EMBL" id="CAFBQX010000001">
    <property type="protein sequence ID" value="CAB5070227.1"/>
    <property type="molecule type" value="Genomic_DNA"/>
</dbReference>
<dbReference type="EMBL" id="CAESAE010000005">
    <property type="protein sequence ID" value="CAB4340872.1"/>
    <property type="molecule type" value="Genomic_DNA"/>
</dbReference>
<feature type="domain" description="IPT/TIG" evidence="2">
    <location>
        <begin position="1383"/>
        <end position="1459"/>
    </location>
</feature>
<dbReference type="EMBL" id="CAFBOC010000024">
    <property type="protein sequence ID" value="CAB4986290.1"/>
    <property type="molecule type" value="Genomic_DNA"/>
</dbReference>
<reference evidence="3" key="1">
    <citation type="submission" date="2020-05" db="EMBL/GenBank/DDBJ databases">
        <authorList>
            <person name="Chiriac C."/>
            <person name="Salcher M."/>
            <person name="Ghai R."/>
            <person name="Kavagutti S V."/>
        </authorList>
    </citation>
    <scope>NUCLEOTIDE SEQUENCE</scope>
</reference>
<dbReference type="InterPro" id="IPR013378">
    <property type="entry name" value="InlB-like_B-rpt"/>
</dbReference>
<dbReference type="EMBL" id="CAEZXO010000001">
    <property type="protein sequence ID" value="CAB4684361.1"/>
    <property type="molecule type" value="Genomic_DNA"/>
</dbReference>
<evidence type="ECO:0000313" key="3">
    <source>
        <dbReference type="EMBL" id="CAB4340872.1"/>
    </source>
</evidence>
<gene>
    <name evidence="4" type="ORF">UFOPK2510_00175</name>
    <name evidence="5" type="ORF">UFOPK2718_00561</name>
    <name evidence="6" type="ORF">UFOPK2936_00101</name>
    <name evidence="7" type="ORF">UFOPK3328_00560</name>
    <name evidence="8" type="ORF">UFOPK3779_00595</name>
    <name evidence="9" type="ORF">UFOPK3913_01495</name>
    <name evidence="3" type="ORF">UFOPK4107_00994</name>
    <name evidence="10" type="ORF">UFOPK4403_00328</name>
</gene>
<accession>A0A6J5ZI34</accession>
<evidence type="ECO:0000313" key="6">
    <source>
        <dbReference type="EMBL" id="CAB4769605.1"/>
    </source>
</evidence>
<dbReference type="EMBL" id="CAFBLD010000003">
    <property type="protein sequence ID" value="CAB4862410.1"/>
    <property type="molecule type" value="Genomic_DNA"/>
</dbReference>
<dbReference type="EMBL" id="CAEZZW010000001">
    <property type="protein sequence ID" value="CAB4769605.1"/>
    <property type="molecule type" value="Genomic_DNA"/>
</dbReference>
<evidence type="ECO:0000313" key="7">
    <source>
        <dbReference type="EMBL" id="CAB4862410.1"/>
    </source>
</evidence>
<dbReference type="InterPro" id="IPR002909">
    <property type="entry name" value="IPT_dom"/>
</dbReference>
<sequence length="1463" mass="148792">MMVANKSLSAMQRYTPMILDKNLIVRLLVSTLIVHGFIGALFVPNATAATMSQITIDASSYVSAYDLYATTPTLTASAASGNANHGTKNFYSRTTGVCTVNVSSGKMTFLTTGTCTVYATGNANLFSGTQYNYYDSPDVNITIAHPTITYDSNANQPQTGAISSGTVPSPTSYTYNSTVTVAENSGSLARQGFTFGGWNTAANGSGTTYTAGSGTFTITGSTTLYAIWSIPAAARVIGNGGSVISITNGNSVANFTYCSGSIRGDTSDGTYLYYRTNGYGGYICQATLAGVFVAVNPVTNLSGISTDSHALTYSHGCIFIRGDGSVNFSVATPPTTPVQLYCVSTTDWVMRETTIPTGKGMIAGGGWLSGNLIDFPDGRIGSVSAATATAGTGTVTAYTPGTGTLYGGTNGATTIACPSGMYCKVLRLYSPSGTGASVTLSFSEDVVLADDRTFSFNGTPVGWPYDDHGIATDGTYLYQINHMQGYKVWALASGSVSYLVNNASEGSVSGGAYSTGQTNCGATTGVSNTMCYIYKPTASRVTSMSNATFLGHSHLTNQYIMGDYDAASATFYLSATTAPPAGIGSDLVAPTISSVNSSTTNGTFKIGDSISIQVNFSETVLVTGTPQLTLETGATDQSVNYDTGTGTSTLNFTYTVQSGNTNSDLDYVATTSLALNSGTITDAAGNNATLTLPSPGAANSLGNNKALNVDGVRPTFSSAAVNAAGTQLTLTYSEALSATTAATSAFSVLSAGSADTATSVTASGSTVVLALTNTIYASQVVTVAYTDPTSGDDASAVQDSAGNDAITLSATSVTNSSSTAKTTPTLSLIYPNTNRATYSSGGTVDATTATRTGDGTISYTTSASASICTVNATTGRITTTGTGSCPVTMSVAESSTYALNSTITTVTITAALSLSGTASLSNTYGIGAVDTVTATGGMGSLTFVLSTSTSNAGITMDTSTATIARLNIASTVVVGTYYDTITATDEASISYSFAMTVTVTTAAGITITAATPSKKTYSTSGISLTNTNSATGLVNSDLVTALTYSYAALPTCAAGGYCQVGDTGPGGGIVFYDAGSTQTWGRYLEVAPWDWSGSTTDPTVYWCTGGAGTTTLLNTITGIGNGDTNTALMKANCSAGAAITASAYTGGGKSWYLPNYEEYAQLIAVAESVGFRYVQHTHWVSINFTALGAEDDATGFSYKANQTAQVHPIRAFDTTSLSYGASSETLPSAVGTYAIIPSAATLTNGDQTSYSSITYANAVLTIGRATDSAFTTYSLLSTAVSTGFTVTAYGGSGTGAVTFYDSGSSATCTLSGAVLTNSVAGYCTVIVYKQPSASYLGAQTTVTVQFSTFSDKSRQISTPAGTGSNTIVVTGGGTTWSSRATAAPSITSISPLFGPVGTTITITGTGLNGVTIVQLTFVDLATITGVSSTSMTAVVPAGATSGPIYVENTYGSDFNFTGFTVTG</sequence>
<proteinExistence type="predicted"/>
<organism evidence="3">
    <name type="scientific">freshwater metagenome</name>
    <dbReference type="NCBI Taxonomy" id="449393"/>
    <lineage>
        <taxon>unclassified sequences</taxon>
        <taxon>metagenomes</taxon>
        <taxon>ecological metagenomes</taxon>
    </lineage>
</organism>
<dbReference type="Gene3D" id="2.60.40.10">
    <property type="entry name" value="Immunoglobulins"/>
    <property type="match status" value="1"/>
</dbReference>
<dbReference type="InterPro" id="IPR014756">
    <property type="entry name" value="Ig_E-set"/>
</dbReference>
<dbReference type="SMART" id="SM00429">
    <property type="entry name" value="IPT"/>
    <property type="match status" value="1"/>
</dbReference>
<evidence type="ECO:0000313" key="8">
    <source>
        <dbReference type="EMBL" id="CAB4941958.1"/>
    </source>
</evidence>
<dbReference type="InterPro" id="IPR028059">
    <property type="entry name" value="SWM_rpt"/>
</dbReference>